<gene>
    <name evidence="2" type="ORF">E2C01_037198</name>
</gene>
<organism evidence="2 3">
    <name type="scientific">Portunus trituberculatus</name>
    <name type="common">Swimming crab</name>
    <name type="synonym">Neptunus trituberculatus</name>
    <dbReference type="NCBI Taxonomy" id="210409"/>
    <lineage>
        <taxon>Eukaryota</taxon>
        <taxon>Metazoa</taxon>
        <taxon>Ecdysozoa</taxon>
        <taxon>Arthropoda</taxon>
        <taxon>Crustacea</taxon>
        <taxon>Multicrustacea</taxon>
        <taxon>Malacostraca</taxon>
        <taxon>Eumalacostraca</taxon>
        <taxon>Eucarida</taxon>
        <taxon>Decapoda</taxon>
        <taxon>Pleocyemata</taxon>
        <taxon>Brachyura</taxon>
        <taxon>Eubrachyura</taxon>
        <taxon>Portunoidea</taxon>
        <taxon>Portunidae</taxon>
        <taxon>Portuninae</taxon>
        <taxon>Portunus</taxon>
    </lineage>
</organism>
<keyword evidence="1" id="KW-0472">Membrane</keyword>
<keyword evidence="3" id="KW-1185">Reference proteome</keyword>
<feature type="transmembrane region" description="Helical" evidence="1">
    <location>
        <begin position="20"/>
        <end position="42"/>
    </location>
</feature>
<evidence type="ECO:0000313" key="2">
    <source>
        <dbReference type="EMBL" id="MPC43548.1"/>
    </source>
</evidence>
<proteinExistence type="predicted"/>
<protein>
    <submittedName>
        <fullName evidence="2">Uncharacterized protein</fullName>
    </submittedName>
</protein>
<keyword evidence="1" id="KW-1133">Transmembrane helix</keyword>
<accession>A0A5B7FEX8</accession>
<name>A0A5B7FEX8_PORTR</name>
<comment type="caution">
    <text evidence="2">The sequence shown here is derived from an EMBL/GenBank/DDBJ whole genome shotgun (WGS) entry which is preliminary data.</text>
</comment>
<reference evidence="2 3" key="1">
    <citation type="submission" date="2019-05" db="EMBL/GenBank/DDBJ databases">
        <title>Another draft genome of Portunus trituberculatus and its Hox gene families provides insights of decapod evolution.</title>
        <authorList>
            <person name="Jeong J.-H."/>
            <person name="Song I."/>
            <person name="Kim S."/>
            <person name="Choi T."/>
            <person name="Kim D."/>
            <person name="Ryu S."/>
            <person name="Kim W."/>
        </authorList>
    </citation>
    <scope>NUCLEOTIDE SEQUENCE [LARGE SCALE GENOMIC DNA]</scope>
    <source>
        <tissue evidence="2">Muscle</tissue>
    </source>
</reference>
<dbReference type="EMBL" id="VSRR010005878">
    <property type="protein sequence ID" value="MPC43548.1"/>
    <property type="molecule type" value="Genomic_DNA"/>
</dbReference>
<dbReference type="AlphaFoldDB" id="A0A5B7FEX8"/>
<dbReference type="Proteomes" id="UP000324222">
    <property type="component" value="Unassembled WGS sequence"/>
</dbReference>
<sequence>MLYILSLYNLILKIYTKTLALLSILSKYTLFLMLVVVGCDWGQNSQFWDKNKLKSIGRVTGYVVEHGGIHGCGWDHCVVAVRLSYYLC</sequence>
<evidence type="ECO:0000313" key="3">
    <source>
        <dbReference type="Proteomes" id="UP000324222"/>
    </source>
</evidence>
<keyword evidence="1" id="KW-0812">Transmembrane</keyword>
<evidence type="ECO:0000256" key="1">
    <source>
        <dbReference type="SAM" id="Phobius"/>
    </source>
</evidence>